<dbReference type="GO" id="GO:0006355">
    <property type="term" value="P:regulation of DNA-templated transcription"/>
    <property type="evidence" value="ECO:0007669"/>
    <property type="project" value="InterPro"/>
</dbReference>
<reference evidence="2 3" key="1">
    <citation type="submission" date="2024-03" db="EMBL/GenBank/DDBJ databases">
        <authorList>
            <person name="Martinez-Hernandez J."/>
        </authorList>
    </citation>
    <scope>NUCLEOTIDE SEQUENCE [LARGE SCALE GENOMIC DNA]</scope>
</reference>
<dbReference type="Gene3D" id="3.10.20.90">
    <property type="entry name" value="Phosphatidylinositol 3-kinase Catalytic Subunit, Chain A, domain 1"/>
    <property type="match status" value="1"/>
</dbReference>
<sequence>MSGVIEVKRHRILPPKSKRGRSSLYKLKFPPDHEGDRFNDTHSKQNGVAHVQAWITCYGIAIIMLLDFKDDMHKRKFDGSSLARVVHILTTRVQCAKAWFCCIDVMRYKGYDELQYDLARMFGIEGQLEDPHRTEWIARWQLEDPHRTEWKLLYVDSDILLVGDDPWDVL</sequence>
<evidence type="ECO:0000313" key="3">
    <source>
        <dbReference type="Proteomes" id="UP001497480"/>
    </source>
</evidence>
<keyword evidence="1" id="KW-0812">Transmembrane</keyword>
<keyword evidence="3" id="KW-1185">Reference proteome</keyword>
<dbReference type="GO" id="GO:0009725">
    <property type="term" value="P:response to hormone"/>
    <property type="evidence" value="ECO:0007669"/>
    <property type="project" value="InterPro"/>
</dbReference>
<dbReference type="InterPro" id="IPR044835">
    <property type="entry name" value="ARF_plant"/>
</dbReference>
<protein>
    <recommendedName>
        <fullName evidence="4">Hexosyltransferase</fullName>
    </recommendedName>
</protein>
<evidence type="ECO:0008006" key="4">
    <source>
        <dbReference type="Google" id="ProtNLM"/>
    </source>
</evidence>
<name>A0AAV1WFN4_LUPLU</name>
<proteinExistence type="predicted"/>
<feature type="transmembrane region" description="Helical" evidence="1">
    <location>
        <begin position="47"/>
        <end position="66"/>
    </location>
</feature>
<dbReference type="PANTHER" id="PTHR31384:SF21">
    <property type="entry name" value="AUXIN RESPONSE FACTOR 19"/>
    <property type="match status" value="1"/>
</dbReference>
<evidence type="ECO:0000256" key="1">
    <source>
        <dbReference type="SAM" id="Phobius"/>
    </source>
</evidence>
<dbReference type="AlphaFoldDB" id="A0AAV1WFN4"/>
<keyword evidence="1" id="KW-0472">Membrane</keyword>
<comment type="caution">
    <text evidence="2">The sequence shown here is derived from an EMBL/GenBank/DDBJ whole genome shotgun (WGS) entry which is preliminary data.</text>
</comment>
<dbReference type="PANTHER" id="PTHR31384">
    <property type="entry name" value="AUXIN RESPONSE FACTOR 4-RELATED"/>
    <property type="match status" value="1"/>
</dbReference>
<gene>
    <name evidence="2" type="ORF">LLUT_LOCUS9209</name>
</gene>
<evidence type="ECO:0000313" key="2">
    <source>
        <dbReference type="EMBL" id="CAL0308149.1"/>
    </source>
</evidence>
<accession>A0AAV1WFN4</accession>
<dbReference type="GO" id="GO:0003677">
    <property type="term" value="F:DNA binding"/>
    <property type="evidence" value="ECO:0007669"/>
    <property type="project" value="InterPro"/>
</dbReference>
<keyword evidence="1" id="KW-1133">Transmembrane helix</keyword>
<organism evidence="2 3">
    <name type="scientific">Lupinus luteus</name>
    <name type="common">European yellow lupine</name>
    <dbReference type="NCBI Taxonomy" id="3873"/>
    <lineage>
        <taxon>Eukaryota</taxon>
        <taxon>Viridiplantae</taxon>
        <taxon>Streptophyta</taxon>
        <taxon>Embryophyta</taxon>
        <taxon>Tracheophyta</taxon>
        <taxon>Spermatophyta</taxon>
        <taxon>Magnoliopsida</taxon>
        <taxon>eudicotyledons</taxon>
        <taxon>Gunneridae</taxon>
        <taxon>Pentapetalae</taxon>
        <taxon>rosids</taxon>
        <taxon>fabids</taxon>
        <taxon>Fabales</taxon>
        <taxon>Fabaceae</taxon>
        <taxon>Papilionoideae</taxon>
        <taxon>50 kb inversion clade</taxon>
        <taxon>genistoids sensu lato</taxon>
        <taxon>core genistoids</taxon>
        <taxon>Genisteae</taxon>
        <taxon>Lupinus</taxon>
    </lineage>
</organism>
<dbReference type="Proteomes" id="UP001497480">
    <property type="component" value="Unassembled WGS sequence"/>
</dbReference>
<dbReference type="EMBL" id="CAXHTB010000006">
    <property type="protein sequence ID" value="CAL0308149.1"/>
    <property type="molecule type" value="Genomic_DNA"/>
</dbReference>